<evidence type="ECO:0000256" key="6">
    <source>
        <dbReference type="ARBA" id="ARBA00023274"/>
    </source>
</evidence>
<evidence type="ECO:0000313" key="11">
    <source>
        <dbReference type="Proteomes" id="UP000019149"/>
    </source>
</evidence>
<keyword evidence="3" id="KW-0809">Transit peptide</keyword>
<accession>W6UJJ1</accession>
<reference evidence="10 11" key="1">
    <citation type="journal article" date="2013" name="Nat. Genet.">
        <title>The genome of the hydatid tapeworm Echinococcus granulosus.</title>
        <authorList>
            <person name="Zheng H."/>
            <person name="Zhang W."/>
            <person name="Zhang L."/>
            <person name="Zhang Z."/>
            <person name="Li J."/>
            <person name="Lu G."/>
            <person name="Zhu Y."/>
            <person name="Wang Y."/>
            <person name="Huang Y."/>
            <person name="Liu J."/>
            <person name="Kang H."/>
            <person name="Chen J."/>
            <person name="Wang L."/>
            <person name="Chen A."/>
            <person name="Yu S."/>
            <person name="Gao Z."/>
            <person name="Jin L."/>
            <person name="Gu W."/>
            <person name="Wang Z."/>
            <person name="Zhao L."/>
            <person name="Shi B."/>
            <person name="Wen H."/>
            <person name="Lin R."/>
            <person name="Jones M.K."/>
            <person name="Brejova B."/>
            <person name="Vinar T."/>
            <person name="Zhao G."/>
            <person name="McManus D.P."/>
            <person name="Chen Z."/>
            <person name="Zhou Y."/>
            <person name="Wang S."/>
        </authorList>
    </citation>
    <scope>NUCLEOTIDE SEQUENCE [LARGE SCALE GENOMIC DNA]</scope>
</reference>
<dbReference type="CTD" id="36342534"/>
<sequence>MALCPVLCFESGWRPSSYINQNSTPQIPYFVSGGGMAGGIEGFIQFRSPVFTVGASHNTFVKVTTSLNCLCTKPIYNVLITHKPHESESFRVHREAFIASLDRWMHQRVRFHGLDRATLFSGQLNEATVWRYVPERSTLQIVLTGSNLVPSTTHICPNWPTNLLPCIDLNVTGSYRHFCAVECYGCGNNAGREAFLNTHSFSSSPLSPGLRIRVFGLWIFGSCYLQPGIFTSWRSESGSLTTFPSSPLHLDVTSPADSALRLALMKIFTPPLDAMDSDCQEKASLWAESAFNALFDNVKRIETPPAIRFADKFIRPHEHAPSPHLGHRLLTTGDLNDVSSAFQSAGEPINLSGRTFQFFEPRVTPQETILIGRLGMEAVTGALTIGPVFISKQSASVPLLLLSPSMTDLGMRSLFNEVVLIRRPRLVVAAMSSETSTVVRAFGRCLATLPRLCVICDAALKSVSVDTVSARDPPSLHLAEVVAEPILLRYVSSPTNPPTSFTIRYESARGHNGNSNGRSSSSLHHLELHSSAALWAFASGLFNIGHRIHLCCACDGGSGPRVVSEPKDAPWSSACHHLVGLYHWRILSVKEVLDLLKVGTIRNREQQKRWISIQGYVLRHEFCAPNGGDRQSIRLWLIDRHSIDPCASSPLCIDFFVPNSTDTRATADLFRLPCLTHICLFKVRLRGRRLFLPLSPNRLQVSPNGLYSYFSTDISRCFCSCFPGSVNNPVCSVCTMHESMRTTTEVIPSALVPLTPMNLLYEAKGRKTCLVHIIRCLKFSVFRLEGSVNVQLKILVTDGSATGVVCYNFDYTSQASCYPRTAATPSLQWLVALLGLEEPLTLQVLTHLSTVSEDAEDPVRVGLGVWFDSPGFLRPISLTLEKDITNEVNSYWRLNTVFIGREWKQGSSNSPDLCDLPLVAVDARIGSYKGGVSSFTIKNHCKVCRSRGLPAANNEWGPLTDLPDYSFLDGRTPRITTVGQRRRILDQYATVKQIITLSAELNDSNKKLKEHQDSIDELRAKLTGQLLKAKGSQKIV</sequence>
<dbReference type="AlphaFoldDB" id="W6UJJ1"/>
<dbReference type="GO" id="GO:0005762">
    <property type="term" value="C:mitochondrial large ribosomal subunit"/>
    <property type="evidence" value="ECO:0007669"/>
    <property type="project" value="InterPro"/>
</dbReference>
<proteinExistence type="inferred from homology"/>
<dbReference type="KEGG" id="egl:EGR_06819"/>
<feature type="coiled-coil region" evidence="9">
    <location>
        <begin position="994"/>
        <end position="1021"/>
    </location>
</feature>
<comment type="similarity">
    <text evidence="2">Belongs to the mitochondrion-specific ribosomal protein mL52 family.</text>
</comment>
<protein>
    <recommendedName>
        <fullName evidence="7">Large ribosomal subunit protein mL52</fullName>
    </recommendedName>
    <alternativeName>
        <fullName evidence="8">39S ribosomal protein L52, mitochondrial</fullName>
    </alternativeName>
</protein>
<dbReference type="STRING" id="6210.W6UJJ1"/>
<keyword evidence="5" id="KW-0496">Mitochondrion</keyword>
<dbReference type="PANTHER" id="PTHR34090:SF1">
    <property type="entry name" value="LARGE RIBOSOMAL SUBUNIT PROTEIN ML52"/>
    <property type="match status" value="1"/>
</dbReference>
<evidence type="ECO:0000256" key="7">
    <source>
        <dbReference type="ARBA" id="ARBA00035181"/>
    </source>
</evidence>
<dbReference type="InterPro" id="IPR034596">
    <property type="entry name" value="Ribosomal_mL52"/>
</dbReference>
<keyword evidence="9" id="KW-0175">Coiled coil</keyword>
<evidence type="ECO:0000256" key="4">
    <source>
        <dbReference type="ARBA" id="ARBA00022980"/>
    </source>
</evidence>
<evidence type="ECO:0000256" key="1">
    <source>
        <dbReference type="ARBA" id="ARBA00004173"/>
    </source>
</evidence>
<evidence type="ECO:0000256" key="8">
    <source>
        <dbReference type="ARBA" id="ARBA00035425"/>
    </source>
</evidence>
<evidence type="ECO:0000313" key="10">
    <source>
        <dbReference type="EMBL" id="EUB58292.1"/>
    </source>
</evidence>
<organism evidence="10 11">
    <name type="scientific">Echinococcus granulosus</name>
    <name type="common">Hydatid tapeworm</name>
    <dbReference type="NCBI Taxonomy" id="6210"/>
    <lineage>
        <taxon>Eukaryota</taxon>
        <taxon>Metazoa</taxon>
        <taxon>Spiralia</taxon>
        <taxon>Lophotrochozoa</taxon>
        <taxon>Platyhelminthes</taxon>
        <taxon>Cestoda</taxon>
        <taxon>Eucestoda</taxon>
        <taxon>Cyclophyllidea</taxon>
        <taxon>Taeniidae</taxon>
        <taxon>Echinococcus</taxon>
        <taxon>Echinococcus granulosus group</taxon>
    </lineage>
</organism>
<dbReference type="Proteomes" id="UP000019149">
    <property type="component" value="Unassembled WGS sequence"/>
</dbReference>
<dbReference type="GO" id="GO:0003735">
    <property type="term" value="F:structural constituent of ribosome"/>
    <property type="evidence" value="ECO:0007669"/>
    <property type="project" value="InterPro"/>
</dbReference>
<dbReference type="GeneID" id="36342534"/>
<name>W6UJJ1_ECHGR</name>
<dbReference type="Pfam" id="PF18699">
    <property type="entry name" value="MRPL52"/>
    <property type="match status" value="1"/>
</dbReference>
<keyword evidence="11" id="KW-1185">Reference proteome</keyword>
<evidence type="ECO:0000256" key="9">
    <source>
        <dbReference type="SAM" id="Coils"/>
    </source>
</evidence>
<dbReference type="OMA" id="WISIQGY"/>
<keyword evidence="6" id="KW-0687">Ribonucleoprotein</keyword>
<dbReference type="PANTHER" id="PTHR34090">
    <property type="entry name" value="39S RIBOSOMAL PROTEIN L52, MITOCHONDRIAL"/>
    <property type="match status" value="1"/>
</dbReference>
<gene>
    <name evidence="10" type="ORF">EGR_06819</name>
</gene>
<evidence type="ECO:0000256" key="3">
    <source>
        <dbReference type="ARBA" id="ARBA00022946"/>
    </source>
</evidence>
<evidence type="ECO:0000256" key="5">
    <source>
        <dbReference type="ARBA" id="ARBA00023128"/>
    </source>
</evidence>
<dbReference type="OrthoDB" id="6248839at2759"/>
<evidence type="ECO:0000256" key="2">
    <source>
        <dbReference type="ARBA" id="ARBA00007232"/>
    </source>
</evidence>
<comment type="caution">
    <text evidence="10">The sequence shown here is derived from an EMBL/GenBank/DDBJ whole genome shotgun (WGS) entry which is preliminary data.</text>
</comment>
<dbReference type="RefSeq" id="XP_024349488.1">
    <property type="nucleotide sequence ID" value="XM_024496068.1"/>
</dbReference>
<keyword evidence="4 10" id="KW-0689">Ribosomal protein</keyword>
<comment type="subcellular location">
    <subcellularLocation>
        <location evidence="1">Mitochondrion</location>
    </subcellularLocation>
</comment>
<dbReference type="GO" id="GO:0032543">
    <property type="term" value="P:mitochondrial translation"/>
    <property type="evidence" value="ECO:0007669"/>
    <property type="project" value="InterPro"/>
</dbReference>
<dbReference type="EMBL" id="APAU02000064">
    <property type="protein sequence ID" value="EUB58292.1"/>
    <property type="molecule type" value="Genomic_DNA"/>
</dbReference>